<dbReference type="Pfam" id="PF00891">
    <property type="entry name" value="Methyltransf_2"/>
    <property type="match status" value="1"/>
</dbReference>
<dbReference type="InterPro" id="IPR012967">
    <property type="entry name" value="COMT_dimerisation"/>
</dbReference>
<dbReference type="EMBL" id="JACHJD010000037">
    <property type="protein sequence ID" value="MBB5109755.1"/>
    <property type="molecule type" value="Genomic_DNA"/>
</dbReference>
<dbReference type="InterPro" id="IPR029063">
    <property type="entry name" value="SAM-dependent_MTases_sf"/>
</dbReference>
<protein>
    <submittedName>
        <fullName evidence="6">Ubiquinone/menaquinone biosynthesis C-methylase UbiE</fullName>
    </submittedName>
</protein>
<dbReference type="Proteomes" id="UP000549009">
    <property type="component" value="Unassembled WGS sequence"/>
</dbReference>
<dbReference type="PANTHER" id="PTHR43712">
    <property type="entry name" value="PUTATIVE (AFU_ORTHOLOGUE AFUA_4G14580)-RELATED"/>
    <property type="match status" value="1"/>
</dbReference>
<sequence>MAMTSVEFAPTRHGLTREKTVLRWLDRLDQTSTSLIPALAVREESLTEKGFIMHASNPLVNPSGELTPAHLMRLVSGFWAAKTLAAAVELDLFSHFARAGGATQSQAARLLRLEPRATDILLSACAGLGLLSKDGEVYHNTELSDRFLVRGHPYYFGGFVRMIDVRNYPAWLRVAEALRSNRPVTWDPSEQSSIFVGEDPVLLDTFWEGMYCLSITTARVFAECVPLEQSRRLLDVGGGGGAYTIELCRRYPDLHTAVYDLPLVSDITMKKVKKAGLTDRIKMIPGDFFSDPALPTGYDTLLLSMVLHDWSEAECQTIIGKCRAALPPGGTLAITELFVDDDKSGPLDATLMGMNMLVETIGRNYTRAEYRRWLDKAGFAEVTAIDFNAPATNGALLARVD</sequence>
<evidence type="ECO:0000256" key="2">
    <source>
        <dbReference type="ARBA" id="ARBA00022679"/>
    </source>
</evidence>
<dbReference type="RefSeq" id="WP_229879907.1">
    <property type="nucleotide sequence ID" value="NZ_BMSQ01000043.1"/>
</dbReference>
<dbReference type="GO" id="GO:0046983">
    <property type="term" value="F:protein dimerization activity"/>
    <property type="evidence" value="ECO:0007669"/>
    <property type="project" value="InterPro"/>
</dbReference>
<dbReference type="GO" id="GO:0008171">
    <property type="term" value="F:O-methyltransferase activity"/>
    <property type="evidence" value="ECO:0007669"/>
    <property type="project" value="InterPro"/>
</dbReference>
<dbReference type="CDD" id="cd02440">
    <property type="entry name" value="AdoMet_MTases"/>
    <property type="match status" value="1"/>
</dbReference>
<keyword evidence="2" id="KW-0808">Transferase</keyword>
<proteinExistence type="predicted"/>
<dbReference type="GO" id="GO:0032259">
    <property type="term" value="P:methylation"/>
    <property type="evidence" value="ECO:0007669"/>
    <property type="project" value="UniProtKB-KW"/>
</dbReference>
<keyword evidence="7" id="KW-1185">Reference proteome</keyword>
<dbReference type="PROSITE" id="PS51683">
    <property type="entry name" value="SAM_OMT_II"/>
    <property type="match status" value="1"/>
</dbReference>
<dbReference type="AlphaFoldDB" id="A0A7W8B3N5"/>
<comment type="caution">
    <text evidence="6">The sequence shown here is derived from an EMBL/GenBank/DDBJ whole genome shotgun (WGS) entry which is preliminary data.</text>
</comment>
<organism evidence="6 7">
    <name type="scientific">Streptomyces spectabilis</name>
    <dbReference type="NCBI Taxonomy" id="68270"/>
    <lineage>
        <taxon>Bacteria</taxon>
        <taxon>Bacillati</taxon>
        <taxon>Actinomycetota</taxon>
        <taxon>Actinomycetes</taxon>
        <taxon>Kitasatosporales</taxon>
        <taxon>Streptomycetaceae</taxon>
        <taxon>Streptomyces</taxon>
    </lineage>
</organism>
<gene>
    <name evidence="6" type="ORF">FHS40_008885</name>
</gene>
<dbReference type="InterPro" id="IPR001077">
    <property type="entry name" value="COMT_C"/>
</dbReference>
<keyword evidence="6" id="KW-0830">Ubiquinone</keyword>
<evidence type="ECO:0000256" key="1">
    <source>
        <dbReference type="ARBA" id="ARBA00022603"/>
    </source>
</evidence>
<evidence type="ECO:0000313" key="6">
    <source>
        <dbReference type="EMBL" id="MBB5109755.1"/>
    </source>
</evidence>
<dbReference type="Gene3D" id="1.10.10.10">
    <property type="entry name" value="Winged helix-like DNA-binding domain superfamily/Winged helix DNA-binding domain"/>
    <property type="match status" value="1"/>
</dbReference>
<keyword evidence="1 6" id="KW-0489">Methyltransferase</keyword>
<dbReference type="Pfam" id="PF08100">
    <property type="entry name" value="Dimerisation"/>
    <property type="match status" value="1"/>
</dbReference>
<feature type="domain" description="O-methyltransferase dimerisation" evidence="5">
    <location>
        <begin position="72"/>
        <end position="149"/>
    </location>
</feature>
<name>A0A7W8B3N5_STRST</name>
<dbReference type="PANTHER" id="PTHR43712:SF2">
    <property type="entry name" value="O-METHYLTRANSFERASE CICE"/>
    <property type="match status" value="1"/>
</dbReference>
<dbReference type="InterPro" id="IPR036388">
    <property type="entry name" value="WH-like_DNA-bd_sf"/>
</dbReference>
<dbReference type="Gene3D" id="3.40.50.150">
    <property type="entry name" value="Vaccinia Virus protein VP39"/>
    <property type="match status" value="1"/>
</dbReference>
<evidence type="ECO:0000256" key="3">
    <source>
        <dbReference type="ARBA" id="ARBA00022691"/>
    </source>
</evidence>
<dbReference type="SUPFAM" id="SSF46785">
    <property type="entry name" value="Winged helix' DNA-binding domain"/>
    <property type="match status" value="1"/>
</dbReference>
<dbReference type="InterPro" id="IPR036390">
    <property type="entry name" value="WH_DNA-bd_sf"/>
</dbReference>
<evidence type="ECO:0000259" key="4">
    <source>
        <dbReference type="Pfam" id="PF00891"/>
    </source>
</evidence>
<evidence type="ECO:0000313" key="7">
    <source>
        <dbReference type="Proteomes" id="UP000549009"/>
    </source>
</evidence>
<reference evidence="6 7" key="1">
    <citation type="submission" date="2020-08" db="EMBL/GenBank/DDBJ databases">
        <title>Genomic Encyclopedia of Type Strains, Phase III (KMG-III): the genomes of soil and plant-associated and newly described type strains.</title>
        <authorList>
            <person name="Whitman W."/>
        </authorList>
    </citation>
    <scope>NUCLEOTIDE SEQUENCE [LARGE SCALE GENOMIC DNA]</scope>
    <source>
        <strain evidence="6 7">CECT 3146</strain>
    </source>
</reference>
<keyword evidence="3" id="KW-0949">S-adenosyl-L-methionine</keyword>
<dbReference type="InterPro" id="IPR016461">
    <property type="entry name" value="COMT-like"/>
</dbReference>
<feature type="domain" description="O-methyltransferase C-terminal" evidence="4">
    <location>
        <begin position="197"/>
        <end position="380"/>
    </location>
</feature>
<accession>A0A7W8B3N5</accession>
<evidence type="ECO:0000259" key="5">
    <source>
        <dbReference type="Pfam" id="PF08100"/>
    </source>
</evidence>
<dbReference type="SUPFAM" id="SSF53335">
    <property type="entry name" value="S-adenosyl-L-methionine-dependent methyltransferases"/>
    <property type="match status" value="1"/>
</dbReference>